<accession>D7G024</accession>
<gene>
    <name evidence="1" type="ORF">Esi_0039_0157</name>
</gene>
<dbReference type="AlphaFoldDB" id="D7G024"/>
<protein>
    <submittedName>
        <fullName evidence="1">Uncharacterized protein</fullName>
    </submittedName>
</protein>
<organism evidence="1 2">
    <name type="scientific">Ectocarpus siliculosus</name>
    <name type="common">Brown alga</name>
    <name type="synonym">Conferva siliculosa</name>
    <dbReference type="NCBI Taxonomy" id="2880"/>
    <lineage>
        <taxon>Eukaryota</taxon>
        <taxon>Sar</taxon>
        <taxon>Stramenopiles</taxon>
        <taxon>Ochrophyta</taxon>
        <taxon>PX clade</taxon>
        <taxon>Phaeophyceae</taxon>
        <taxon>Ectocarpales</taxon>
        <taxon>Ectocarpaceae</taxon>
        <taxon>Ectocarpus</taxon>
    </lineage>
</organism>
<name>D7G024_ECTSI</name>
<reference evidence="1 2" key="1">
    <citation type="journal article" date="2010" name="Nature">
        <title>The Ectocarpus genome and the independent evolution of multicellularity in brown algae.</title>
        <authorList>
            <person name="Cock J.M."/>
            <person name="Sterck L."/>
            <person name="Rouze P."/>
            <person name="Scornet D."/>
            <person name="Allen A.E."/>
            <person name="Amoutzias G."/>
            <person name="Anthouard V."/>
            <person name="Artiguenave F."/>
            <person name="Aury J.M."/>
            <person name="Badger J.H."/>
            <person name="Beszteri B."/>
            <person name="Billiau K."/>
            <person name="Bonnet E."/>
            <person name="Bothwell J.H."/>
            <person name="Bowler C."/>
            <person name="Boyen C."/>
            <person name="Brownlee C."/>
            <person name="Carrano C.J."/>
            <person name="Charrier B."/>
            <person name="Cho G.Y."/>
            <person name="Coelho S.M."/>
            <person name="Collen J."/>
            <person name="Corre E."/>
            <person name="Da Silva C."/>
            <person name="Delage L."/>
            <person name="Delaroque N."/>
            <person name="Dittami S.M."/>
            <person name="Doulbeau S."/>
            <person name="Elias M."/>
            <person name="Farnham G."/>
            <person name="Gachon C.M."/>
            <person name="Gschloessl B."/>
            <person name="Heesch S."/>
            <person name="Jabbari K."/>
            <person name="Jubin C."/>
            <person name="Kawai H."/>
            <person name="Kimura K."/>
            <person name="Kloareg B."/>
            <person name="Kupper F.C."/>
            <person name="Lang D."/>
            <person name="Le Bail A."/>
            <person name="Leblanc C."/>
            <person name="Lerouge P."/>
            <person name="Lohr M."/>
            <person name="Lopez P.J."/>
            <person name="Martens C."/>
            <person name="Maumus F."/>
            <person name="Michel G."/>
            <person name="Miranda-Saavedra D."/>
            <person name="Morales J."/>
            <person name="Moreau H."/>
            <person name="Motomura T."/>
            <person name="Nagasato C."/>
            <person name="Napoli C.A."/>
            <person name="Nelson D.R."/>
            <person name="Nyvall-Collen P."/>
            <person name="Peters A.F."/>
            <person name="Pommier C."/>
            <person name="Potin P."/>
            <person name="Poulain J."/>
            <person name="Quesneville H."/>
            <person name="Read B."/>
            <person name="Rensing S.A."/>
            <person name="Ritter A."/>
            <person name="Rousvoal S."/>
            <person name="Samanta M."/>
            <person name="Samson G."/>
            <person name="Schroeder D.C."/>
            <person name="Segurens B."/>
            <person name="Strittmatter M."/>
            <person name="Tonon T."/>
            <person name="Tregear J.W."/>
            <person name="Valentin K."/>
            <person name="von Dassow P."/>
            <person name="Yamagishi T."/>
            <person name="Van de Peer Y."/>
            <person name="Wincker P."/>
        </authorList>
    </citation>
    <scope>NUCLEOTIDE SEQUENCE [LARGE SCALE GENOMIC DNA]</scope>
    <source>
        <strain evidence="2">Ec32 / CCAP1310/4</strain>
    </source>
</reference>
<proteinExistence type="predicted"/>
<dbReference type="InParanoid" id="D7G024"/>
<sequence length="95" mass="10195">MTLQCSCLDDIEGLIGGGVCDYPCTDYPSLLCGGYGTISMYEHDVDTDPEDVDTEPEDPSCRGCYSDSAENRIFVPVGSSDDMAAEYSTEVAARC</sequence>
<evidence type="ECO:0000313" key="2">
    <source>
        <dbReference type="Proteomes" id="UP000002630"/>
    </source>
</evidence>
<dbReference type="Proteomes" id="UP000002630">
    <property type="component" value="Linkage Group LG21"/>
</dbReference>
<keyword evidence="2" id="KW-1185">Reference proteome</keyword>
<evidence type="ECO:0000313" key="1">
    <source>
        <dbReference type="EMBL" id="CBJ48649.1"/>
    </source>
</evidence>
<dbReference type="EMBL" id="FN648586">
    <property type="protein sequence ID" value="CBJ48649.1"/>
    <property type="molecule type" value="Genomic_DNA"/>
</dbReference>
<dbReference type="EMBL" id="FN649746">
    <property type="protein sequence ID" value="CBJ48649.1"/>
    <property type="molecule type" value="Genomic_DNA"/>
</dbReference>